<evidence type="ECO:0000256" key="2">
    <source>
        <dbReference type="ARBA" id="ARBA00022670"/>
    </source>
</evidence>
<keyword evidence="3" id="KW-0378">Hydrolase</keyword>
<dbReference type="Gene3D" id="2.60.120.260">
    <property type="entry name" value="Galactose-binding domain-like"/>
    <property type="match status" value="1"/>
</dbReference>
<dbReference type="InterPro" id="IPR050131">
    <property type="entry name" value="Peptidase_S8_subtilisin-like"/>
</dbReference>
<gene>
    <name evidence="8" type="ORF">ACFSR2_03970</name>
</gene>
<evidence type="ECO:0000256" key="3">
    <source>
        <dbReference type="ARBA" id="ARBA00022801"/>
    </source>
</evidence>
<evidence type="ECO:0000259" key="6">
    <source>
        <dbReference type="Pfam" id="PF00082"/>
    </source>
</evidence>
<dbReference type="Pfam" id="PF00082">
    <property type="entry name" value="Peptidase_S8"/>
    <property type="match status" value="1"/>
</dbReference>
<dbReference type="InterPro" id="IPR044023">
    <property type="entry name" value="Ig_7"/>
</dbReference>
<evidence type="ECO:0000256" key="5">
    <source>
        <dbReference type="SAM" id="SignalP"/>
    </source>
</evidence>
<evidence type="ECO:0000256" key="4">
    <source>
        <dbReference type="ARBA" id="ARBA00022825"/>
    </source>
</evidence>
<evidence type="ECO:0000259" key="7">
    <source>
        <dbReference type="Pfam" id="PF19081"/>
    </source>
</evidence>
<dbReference type="InterPro" id="IPR023828">
    <property type="entry name" value="Peptidase_S8_Ser-AS"/>
</dbReference>
<reference evidence="9" key="1">
    <citation type="journal article" date="2019" name="Int. J. Syst. Evol. Microbiol.">
        <title>The Global Catalogue of Microorganisms (GCM) 10K type strain sequencing project: providing services to taxonomists for standard genome sequencing and annotation.</title>
        <authorList>
            <consortium name="The Broad Institute Genomics Platform"/>
            <consortium name="The Broad Institute Genome Sequencing Center for Infectious Disease"/>
            <person name="Wu L."/>
            <person name="Ma J."/>
        </authorList>
    </citation>
    <scope>NUCLEOTIDE SEQUENCE [LARGE SCALE GENOMIC DNA]</scope>
    <source>
        <strain evidence="9">KCTC 52344</strain>
    </source>
</reference>
<accession>A0ABW5J2Q6</accession>
<dbReference type="PROSITE" id="PS00138">
    <property type="entry name" value="SUBTILASE_SER"/>
    <property type="match status" value="1"/>
</dbReference>
<comment type="caution">
    <text evidence="8">The sequence shown here is derived from an EMBL/GenBank/DDBJ whole genome shotgun (WGS) entry which is preliminary data.</text>
</comment>
<dbReference type="InterPro" id="IPR000209">
    <property type="entry name" value="Peptidase_S8/S53_dom"/>
</dbReference>
<name>A0ABW5J2Q6_9BACT</name>
<sequence length="1404" mass="146820">MKKPILFLTLLLSLFIFNTHAQKINFTPAPTNPKLKLGLAQIASLTTNNQLVDVSSVRNYNLLQFKELNKQIMVDVIATADVAALQKELTASAIEIISYSSKRVTCWVDVDKINGLIENSKNISWIQPVIKPLNNSGPVMTQGDSAQRSGIARQLSGLNGAGVKIGVLSDSYNLLGGATAGVNSGELPGVGNPDGFTTPVTVLSESMQGGGDEGRAMIEIIHDVAPGAQLYYYSAFNGEADFANGIRALAQAGCKIIVDDITYLLEPFFQDGIIAQAVDEVTANYGVSYYSSAGNSINSSYEAPFQFTTFEPFLNSTETAHNFGTSANPQYILPIQISGGMTMTLQWDDPYFSTGNGSAGATADLDLYILVQVSGGGYQVVSSSTDSNIGGDPAEILQVYGSGPAYVLITKKAGTNPRNIKFIGFRGLSWSNTPSDIVGIKASTIIGHHNATHTIAVGAASYDKTPAYGVTPPLPESYTSRGGTPIYRSISGTLLPTPVVRQKPEIVAPDNANTSFFIAGYDYENDGKPNFNGTSAAAPHAAAVAALMLQGNPGLSPNAIKTALINSCVDMDDPSTPTFDTGFDYATGNGLIRADAAVLSTLNPNCPTASVSITRPTTFCEGDSVIFDANSALGYTFQWKRNNTDLPGQTQARFIAKESGLYSVAITNLNCTLVSSPIKITGKLGVPTPTTVNRTISQGTTITAGNGLQASSNCHPMQTFTYSGPVIGYDNGNKSGSDPTVTIAGMNGNIVLTRVSIRWRKRNGGTINDCGTTGGNANPFNNEISFKIIAPNNTTINLLNASTYSVSGTYVGVVTTVFEDGNSAVGSSPASGTFSPAQSLSMLDGTSPNGIWKLIANDNAPADPLCVESFSVTVYTTGAGSASSITWWDAPTGGTQVGTGNEFIPTNTAIGTYTYYAEAGCAGSGLSCQTSIRKPATLTIVQGCVTQAGSVNTSATVCAGNNSGTLTLTGHTGTILRWESSTNDFATFTTINNISTTLSYSALTQTTQYRAIVKNGVCSEAAATPATITVTTINATASNTGPYNVGQTIQLSGSGGSTYSWTGPNSFSSSNNPANISNATVGMTGTYTVTVTQGTCTATATTFVLVSNNDPCSKVVDFDYVLAGTPFDYKFPLENNMVIAQVPEETSIILNPICPSVVIESFRIVLQGPAPFQNVETIENVPIYALFNNTGNTVLGRHLPVGNYTLTVTGYNQSNLQGNVTYGPTAINFSIVASNAAIATPTFNINSLCAGGTNTFNVNFGTTGTFLPGNQFEVQLSDLYSSFDNPVVIGTSNSAGNVACTIPANVVAGGQYKIRVVSTNPTINGNSNGTTITITSSVLSLVSPGDNYSGVTVIQKAGETINANNKIFAPSNVSYEAGNAIILGTGFQADNNTVFRAEIKACYN</sequence>
<dbReference type="SUPFAM" id="SSF52743">
    <property type="entry name" value="Subtilisin-like"/>
    <property type="match status" value="1"/>
</dbReference>
<keyword evidence="9" id="KW-1185">Reference proteome</keyword>
<dbReference type="RefSeq" id="WP_340235437.1">
    <property type="nucleotide sequence ID" value="NZ_JBBEWC010000004.1"/>
</dbReference>
<dbReference type="PANTHER" id="PTHR43806">
    <property type="entry name" value="PEPTIDASE S8"/>
    <property type="match status" value="1"/>
</dbReference>
<organism evidence="8 9">
    <name type="scientific">Emticicia soli</name>
    <dbReference type="NCBI Taxonomy" id="2027878"/>
    <lineage>
        <taxon>Bacteria</taxon>
        <taxon>Pseudomonadati</taxon>
        <taxon>Bacteroidota</taxon>
        <taxon>Cytophagia</taxon>
        <taxon>Cytophagales</taxon>
        <taxon>Leadbetterellaceae</taxon>
        <taxon>Emticicia</taxon>
    </lineage>
</organism>
<dbReference type="PANTHER" id="PTHR43806:SF11">
    <property type="entry name" value="CEREVISIN-RELATED"/>
    <property type="match status" value="1"/>
</dbReference>
<dbReference type="InterPro" id="IPR055015">
    <property type="entry name" value="GCX_COOH"/>
</dbReference>
<keyword evidence="4" id="KW-0720">Serine protease</keyword>
<dbReference type="InterPro" id="IPR013783">
    <property type="entry name" value="Ig-like_fold"/>
</dbReference>
<protein>
    <submittedName>
        <fullName evidence="8">3-coathanger stack domain-containing protein</fullName>
    </submittedName>
</protein>
<keyword evidence="5" id="KW-0732">Signal</keyword>
<keyword evidence="2" id="KW-0645">Protease</keyword>
<feature type="signal peptide" evidence="5">
    <location>
        <begin position="1"/>
        <end position="21"/>
    </location>
</feature>
<proteinExistence type="inferred from homology"/>
<dbReference type="EMBL" id="JBHULC010000004">
    <property type="protein sequence ID" value="MFD2520028.1"/>
    <property type="molecule type" value="Genomic_DNA"/>
</dbReference>
<comment type="similarity">
    <text evidence="1">Belongs to the peptidase S8 family.</text>
</comment>
<dbReference type="Gene3D" id="3.40.50.200">
    <property type="entry name" value="Peptidase S8/S53 domain"/>
    <property type="match status" value="2"/>
</dbReference>
<evidence type="ECO:0000313" key="8">
    <source>
        <dbReference type="EMBL" id="MFD2520028.1"/>
    </source>
</evidence>
<feature type="chain" id="PRO_5045615806" evidence="5">
    <location>
        <begin position="22"/>
        <end position="1404"/>
    </location>
</feature>
<dbReference type="InterPro" id="IPR036852">
    <property type="entry name" value="Peptidase_S8/S53_dom_sf"/>
</dbReference>
<dbReference type="Pfam" id="PF19081">
    <property type="entry name" value="Ig_7"/>
    <property type="match status" value="1"/>
</dbReference>
<dbReference type="NCBIfam" id="NF045639">
    <property type="entry name" value="GCX_COOH"/>
    <property type="match status" value="1"/>
</dbReference>
<feature type="domain" description="Peptidase S8/S53" evidence="6">
    <location>
        <begin position="448"/>
        <end position="590"/>
    </location>
</feature>
<feature type="domain" description="Ig-like" evidence="7">
    <location>
        <begin position="865"/>
        <end position="940"/>
    </location>
</feature>
<dbReference type="CDD" id="cd05562">
    <property type="entry name" value="Peptidases_S53_like"/>
    <property type="match status" value="1"/>
</dbReference>
<dbReference type="Proteomes" id="UP001597510">
    <property type="component" value="Unassembled WGS sequence"/>
</dbReference>
<evidence type="ECO:0000313" key="9">
    <source>
        <dbReference type="Proteomes" id="UP001597510"/>
    </source>
</evidence>
<evidence type="ECO:0000256" key="1">
    <source>
        <dbReference type="ARBA" id="ARBA00011073"/>
    </source>
</evidence>
<dbReference type="Gene3D" id="2.60.40.10">
    <property type="entry name" value="Immunoglobulins"/>
    <property type="match status" value="2"/>
</dbReference>
<dbReference type="InterPro" id="IPR034075">
    <property type="entry name" value="Glr3161-like_dom"/>
</dbReference>